<reference evidence="2" key="1">
    <citation type="submission" date="2021-02" db="EMBL/GenBank/DDBJ databases">
        <authorList>
            <person name="Nowell W R."/>
        </authorList>
    </citation>
    <scope>NUCLEOTIDE SEQUENCE</scope>
</reference>
<protein>
    <recommendedName>
        <fullName evidence="1">F-box domain-containing protein</fullName>
    </recommendedName>
</protein>
<dbReference type="EMBL" id="CAJNOJ010000103">
    <property type="protein sequence ID" value="CAF1116773.1"/>
    <property type="molecule type" value="Genomic_DNA"/>
</dbReference>
<comment type="caution">
    <text evidence="2">The sequence shown here is derived from an EMBL/GenBank/DDBJ whole genome shotgun (WGS) entry which is preliminary data.</text>
</comment>
<dbReference type="AlphaFoldDB" id="A0A814Q7V5"/>
<sequence>MFFFNRCFHFPKILTPSILSCFADMTSCTRFEDLPTDLFFEIFDYLDAFEIFTSFNSLNQRISSILQSIPLRIYISANAFRSQVDFLSSQLIFHEHQVISIKISDTIRDDSAIISLFFRRHNFPNLQLCSLLSVDFNTKIDRLLEKIKTYRKLLIFNLFNNRHEDLPLTSKSQLLSILLKHPSPLRSINVYYPYNYFDLKSGIPANLNLVSIGLRMAGISSASCFLSIRTIFRICQRIKYIQLAVELTDKFETNQKTNLNGSSLMDQNDLPVLTQVESLYLVITNICGIKFVELVLRCLPNLMWFALFYSFRTSRLRFPKNFINGIVWKRMFEQHLTHLKLFEFFMFIQNRKLPNLRLEQVVGSFDYFVETYSNWHMIIDRWRVNIPFEGEVVMLRTINHHKFLGDYQIKCPMIQTGAFETASTKHVDDHWMFYPNTKAFDLYLTNEKAKITWSSCLFKGVEHLRIEMPVEHSWWENLYNIVRFSQSRHNFNDVQSCINDISHFIHLSKLAEIEFGSSVGVSRWKHVELILQKCLNVTKIIVNTPLFVSPSFIDNSSLFEIFKQIKSIKSRAENLHFPSNMIGKFIKRFPLVEEVEFQVYSFDNCAFIIEEILTQLKCISHLKLCYKRDTLLDDPFSREYIFMKRYETYPSETVDQKKIQVKNDGDAIEIWM</sequence>
<dbReference type="InterPro" id="IPR001810">
    <property type="entry name" value="F-box_dom"/>
</dbReference>
<dbReference type="OrthoDB" id="10058361at2759"/>
<evidence type="ECO:0000313" key="3">
    <source>
        <dbReference type="Proteomes" id="UP000663852"/>
    </source>
</evidence>
<dbReference type="Proteomes" id="UP000663852">
    <property type="component" value="Unassembled WGS sequence"/>
</dbReference>
<evidence type="ECO:0000313" key="2">
    <source>
        <dbReference type="EMBL" id="CAF1116773.1"/>
    </source>
</evidence>
<name>A0A814Q7V5_ADIRI</name>
<feature type="domain" description="F-box" evidence="1">
    <location>
        <begin position="28"/>
        <end position="77"/>
    </location>
</feature>
<proteinExistence type="predicted"/>
<accession>A0A814Q7V5</accession>
<dbReference type="PROSITE" id="PS50181">
    <property type="entry name" value="FBOX"/>
    <property type="match status" value="1"/>
</dbReference>
<evidence type="ECO:0000259" key="1">
    <source>
        <dbReference type="PROSITE" id="PS50181"/>
    </source>
</evidence>
<organism evidence="2 3">
    <name type="scientific">Adineta ricciae</name>
    <name type="common">Rotifer</name>
    <dbReference type="NCBI Taxonomy" id="249248"/>
    <lineage>
        <taxon>Eukaryota</taxon>
        <taxon>Metazoa</taxon>
        <taxon>Spiralia</taxon>
        <taxon>Gnathifera</taxon>
        <taxon>Rotifera</taxon>
        <taxon>Eurotatoria</taxon>
        <taxon>Bdelloidea</taxon>
        <taxon>Adinetida</taxon>
        <taxon>Adinetidae</taxon>
        <taxon>Adineta</taxon>
    </lineage>
</organism>
<gene>
    <name evidence="2" type="ORF">EDS130_LOCUS20829</name>
</gene>